<feature type="compositionally biased region" description="Polar residues" evidence="4">
    <location>
        <begin position="1"/>
        <end position="11"/>
    </location>
</feature>
<keyword evidence="5" id="KW-0472">Membrane</keyword>
<feature type="transmembrane region" description="Helical" evidence="5">
    <location>
        <begin position="31"/>
        <end position="54"/>
    </location>
</feature>
<evidence type="ECO:0000256" key="5">
    <source>
        <dbReference type="SAM" id="Phobius"/>
    </source>
</evidence>
<accession>A0A9W6H8D1</accession>
<evidence type="ECO:0000256" key="1">
    <source>
        <dbReference type="ARBA" id="ARBA00010541"/>
    </source>
</evidence>
<dbReference type="Pfam" id="PF13180">
    <property type="entry name" value="PDZ_2"/>
    <property type="match status" value="1"/>
</dbReference>
<proteinExistence type="inferred from homology"/>
<evidence type="ECO:0000256" key="4">
    <source>
        <dbReference type="SAM" id="MobiDB-lite"/>
    </source>
</evidence>
<dbReference type="EMBL" id="BSEN01000003">
    <property type="protein sequence ID" value="GLJ75490.1"/>
    <property type="molecule type" value="Genomic_DNA"/>
</dbReference>
<evidence type="ECO:0000256" key="3">
    <source>
        <dbReference type="ARBA" id="ARBA00022801"/>
    </source>
</evidence>
<dbReference type="RefSeq" id="WP_271176169.1">
    <property type="nucleotide sequence ID" value="NZ_BAAAJO010000001.1"/>
</dbReference>
<dbReference type="InterPro" id="IPR001478">
    <property type="entry name" value="PDZ"/>
</dbReference>
<reference evidence="7" key="2">
    <citation type="submission" date="2023-01" db="EMBL/GenBank/DDBJ databases">
        <authorList>
            <person name="Sun Q."/>
            <person name="Evtushenko L."/>
        </authorList>
    </citation>
    <scope>NUCLEOTIDE SEQUENCE</scope>
    <source>
        <strain evidence="7">VKM Ac-1401</strain>
    </source>
</reference>
<evidence type="ECO:0000256" key="2">
    <source>
        <dbReference type="ARBA" id="ARBA00022670"/>
    </source>
</evidence>
<dbReference type="Proteomes" id="UP001142372">
    <property type="component" value="Unassembled WGS sequence"/>
</dbReference>
<evidence type="ECO:0000313" key="8">
    <source>
        <dbReference type="Proteomes" id="UP001142372"/>
    </source>
</evidence>
<dbReference type="GO" id="GO:0004252">
    <property type="term" value="F:serine-type endopeptidase activity"/>
    <property type="evidence" value="ECO:0007669"/>
    <property type="project" value="InterPro"/>
</dbReference>
<keyword evidence="3" id="KW-0378">Hydrolase</keyword>
<comment type="similarity">
    <text evidence="1">Belongs to the peptidase S1C family.</text>
</comment>
<dbReference type="PANTHER" id="PTHR43343">
    <property type="entry name" value="PEPTIDASE S12"/>
    <property type="match status" value="1"/>
</dbReference>
<evidence type="ECO:0000259" key="6">
    <source>
        <dbReference type="PROSITE" id="PS50106"/>
    </source>
</evidence>
<keyword evidence="2" id="KW-0645">Protease</keyword>
<sequence length="374" mass="37358">MAQESDANAQSGDGDAANQPPADRTTNLRGWLIAGIATAAALILIAGGFIAGTVTTLALGGQRGSCDAASVADRVLPTIVTIVVETRNGSSNGSGEIITSDGYILTNNHVISSAATSGTVSARFSDGHELRARIVGRDPKTDLAVIKVTSPDALPVIDEGDSGSLSVGQPVVALGAPLGLSSTVTAGIVSALGRTVPVPSDDDRNAILVGAIQTDASINPGNSGGALVDCNGRLVGINTAIATVPGSGGQTSTGSVGIGFAVPQSVAIPLAHQLIEHGEVSYPNVGADVIPIPHAVAVRYGVADGLFVQAVVPGGPADDAGIHPGDVITAVNGQRAVNLDVLTHIQLTSKAGDTVRVDFLHNGRSHTTTVTLAD</sequence>
<dbReference type="PANTHER" id="PTHR43343:SF3">
    <property type="entry name" value="PROTEASE DO-LIKE 8, CHLOROPLASTIC"/>
    <property type="match status" value="1"/>
</dbReference>
<dbReference type="SUPFAM" id="SSF50494">
    <property type="entry name" value="Trypsin-like serine proteases"/>
    <property type="match status" value="1"/>
</dbReference>
<keyword evidence="5" id="KW-0812">Transmembrane</keyword>
<dbReference type="SUPFAM" id="SSF50156">
    <property type="entry name" value="PDZ domain-like"/>
    <property type="match status" value="1"/>
</dbReference>
<dbReference type="PRINTS" id="PR00834">
    <property type="entry name" value="PROTEASES2C"/>
</dbReference>
<dbReference type="InterPro" id="IPR001940">
    <property type="entry name" value="Peptidase_S1C"/>
</dbReference>
<dbReference type="Pfam" id="PF13365">
    <property type="entry name" value="Trypsin_2"/>
    <property type="match status" value="1"/>
</dbReference>
<evidence type="ECO:0000313" key="7">
    <source>
        <dbReference type="EMBL" id="GLJ75490.1"/>
    </source>
</evidence>
<organism evidence="7 8">
    <name type="scientific">Leifsonia poae</name>
    <dbReference type="NCBI Taxonomy" id="110933"/>
    <lineage>
        <taxon>Bacteria</taxon>
        <taxon>Bacillati</taxon>
        <taxon>Actinomycetota</taxon>
        <taxon>Actinomycetes</taxon>
        <taxon>Micrococcales</taxon>
        <taxon>Microbacteriaceae</taxon>
        <taxon>Leifsonia</taxon>
    </lineage>
</organism>
<dbReference type="AlphaFoldDB" id="A0A9W6H8D1"/>
<dbReference type="InterPro" id="IPR036034">
    <property type="entry name" value="PDZ_sf"/>
</dbReference>
<dbReference type="InterPro" id="IPR043504">
    <property type="entry name" value="Peptidase_S1_PA_chymotrypsin"/>
</dbReference>
<comment type="caution">
    <text evidence="7">The sequence shown here is derived from an EMBL/GenBank/DDBJ whole genome shotgun (WGS) entry which is preliminary data.</text>
</comment>
<name>A0A9W6H8D1_9MICO</name>
<feature type="region of interest" description="Disordered" evidence="4">
    <location>
        <begin position="1"/>
        <end position="23"/>
    </location>
</feature>
<dbReference type="InterPro" id="IPR009003">
    <property type="entry name" value="Peptidase_S1_PA"/>
</dbReference>
<keyword evidence="5" id="KW-1133">Transmembrane helix</keyword>
<gene>
    <name evidence="7" type="ORF">GCM10017584_10640</name>
</gene>
<dbReference type="GO" id="GO:0006508">
    <property type="term" value="P:proteolysis"/>
    <property type="evidence" value="ECO:0007669"/>
    <property type="project" value="UniProtKB-KW"/>
</dbReference>
<dbReference type="PROSITE" id="PS50106">
    <property type="entry name" value="PDZ"/>
    <property type="match status" value="1"/>
</dbReference>
<dbReference type="SMART" id="SM00228">
    <property type="entry name" value="PDZ"/>
    <property type="match status" value="1"/>
</dbReference>
<dbReference type="Gene3D" id="2.40.10.10">
    <property type="entry name" value="Trypsin-like serine proteases"/>
    <property type="match status" value="2"/>
</dbReference>
<protein>
    <recommendedName>
        <fullName evidence="6">PDZ domain-containing protein</fullName>
    </recommendedName>
</protein>
<keyword evidence="8" id="KW-1185">Reference proteome</keyword>
<dbReference type="Gene3D" id="2.30.42.10">
    <property type="match status" value="1"/>
</dbReference>
<feature type="domain" description="PDZ" evidence="6">
    <location>
        <begin position="305"/>
        <end position="363"/>
    </location>
</feature>
<reference evidence="7" key="1">
    <citation type="journal article" date="2014" name="Int. J. Syst. Evol. Microbiol.">
        <title>Complete genome sequence of Corynebacterium casei LMG S-19264T (=DSM 44701T), isolated from a smear-ripened cheese.</title>
        <authorList>
            <consortium name="US DOE Joint Genome Institute (JGI-PGF)"/>
            <person name="Walter F."/>
            <person name="Albersmeier A."/>
            <person name="Kalinowski J."/>
            <person name="Ruckert C."/>
        </authorList>
    </citation>
    <scope>NUCLEOTIDE SEQUENCE</scope>
    <source>
        <strain evidence="7">VKM Ac-1401</strain>
    </source>
</reference>
<dbReference type="InterPro" id="IPR051201">
    <property type="entry name" value="Chloro_Bact_Ser_Proteases"/>
</dbReference>